<keyword evidence="7" id="KW-0472">Membrane</keyword>
<keyword evidence="7" id="KW-0812">Transmembrane</keyword>
<feature type="domain" description="PAS" evidence="8">
    <location>
        <begin position="215"/>
        <end position="285"/>
    </location>
</feature>
<organism evidence="10 11">
    <name type="scientific">Mariprofundus micogutta</name>
    <dbReference type="NCBI Taxonomy" id="1921010"/>
    <lineage>
        <taxon>Bacteria</taxon>
        <taxon>Pseudomonadati</taxon>
        <taxon>Pseudomonadota</taxon>
        <taxon>Candidatius Mariprofundia</taxon>
        <taxon>Mariprofundales</taxon>
        <taxon>Mariprofundaceae</taxon>
        <taxon>Mariprofundus</taxon>
    </lineage>
</organism>
<evidence type="ECO:0000256" key="3">
    <source>
        <dbReference type="ARBA" id="ARBA00022553"/>
    </source>
</evidence>
<name>A0A1L8CRB2_9PROT</name>
<keyword evidence="4" id="KW-0808">Transferase</keyword>
<keyword evidence="6" id="KW-0175">Coiled coil</keyword>
<sequence length="421" mass="47001">MVAGAFYKKRSYLILIMVSVSLAVLGIVFSTLYATAFEEQRSRLIETAQSRAALMNAIARFNKQHSGANAFNDTLGQIEEAHQQFAGFGETGEFTLGKREADQIIFLLSHRHHDLSNPHPVAFKGTEAEPMRLALSGRSGSLVGRDYRNEMVLAAYEPVQELNLGVVTKIDLAEIRAPFIRAGLISSVSALALILLGSSLFMRITRGMEQELEHSEELFRNTFKHTAIGMAHIAPDGGFLRVNQAICNMLGYKPRDLMTRSTSEITHPDDYFDTSEQMQHLIDDRFIRSSLEKRCVRKDGSVITTDVSISLVRNPSGDPDYFIVTVTDISDRIELQKELRDSLEALEIKNESLNEAISTINTISGIVPLCAWCGRTIRDDDGQWVGLESYFETHTDAKVSHGMCPDCKIKFEKEMQGKSDV</sequence>
<dbReference type="PANTHER" id="PTHR43304:SF1">
    <property type="entry name" value="PAC DOMAIN-CONTAINING PROTEIN"/>
    <property type="match status" value="1"/>
</dbReference>
<evidence type="ECO:0000259" key="8">
    <source>
        <dbReference type="PROSITE" id="PS50112"/>
    </source>
</evidence>
<dbReference type="PANTHER" id="PTHR43304">
    <property type="entry name" value="PHYTOCHROME-LIKE PROTEIN CPH1"/>
    <property type="match status" value="1"/>
</dbReference>
<feature type="transmembrane region" description="Helical" evidence="7">
    <location>
        <begin position="179"/>
        <end position="202"/>
    </location>
</feature>
<dbReference type="CDD" id="cd00130">
    <property type="entry name" value="PAS"/>
    <property type="match status" value="1"/>
</dbReference>
<dbReference type="Pfam" id="PF08447">
    <property type="entry name" value="PAS_3"/>
    <property type="match status" value="1"/>
</dbReference>
<dbReference type="SMART" id="SM00086">
    <property type="entry name" value="PAC"/>
    <property type="match status" value="1"/>
</dbReference>
<dbReference type="InterPro" id="IPR001610">
    <property type="entry name" value="PAC"/>
</dbReference>
<dbReference type="InterPro" id="IPR052162">
    <property type="entry name" value="Sensor_kinase/Photoreceptor"/>
</dbReference>
<reference evidence="10 11" key="1">
    <citation type="journal article" date="2017" name="Arch. Microbiol.">
        <title>Mariprofundus micogutta sp. nov., a novel iron-oxidizing zetaproteobacterium isolated from a deep-sea hydrothermal field at the Bayonnaise knoll of the Izu-Ogasawara arc, and a description of Mariprofundales ord. nov. and Zetaproteobacteria classis nov.</title>
        <authorList>
            <person name="Makita H."/>
            <person name="Tanaka E."/>
            <person name="Mitsunobu S."/>
            <person name="Miyazaki M."/>
            <person name="Nunoura T."/>
            <person name="Uematsu K."/>
            <person name="Takaki Y."/>
            <person name="Nishi S."/>
            <person name="Shimamura S."/>
            <person name="Takai K."/>
        </authorList>
    </citation>
    <scope>NUCLEOTIDE SEQUENCE [LARGE SCALE GENOMIC DNA]</scope>
    <source>
        <strain evidence="10 11">ET2</strain>
    </source>
</reference>
<dbReference type="EC" id="2.7.13.3" evidence="2"/>
<evidence type="ECO:0000256" key="6">
    <source>
        <dbReference type="SAM" id="Coils"/>
    </source>
</evidence>
<dbReference type="SUPFAM" id="SSF55785">
    <property type="entry name" value="PYP-like sensor domain (PAS domain)"/>
    <property type="match status" value="1"/>
</dbReference>
<dbReference type="GO" id="GO:0004673">
    <property type="term" value="F:protein histidine kinase activity"/>
    <property type="evidence" value="ECO:0007669"/>
    <property type="project" value="UniProtKB-EC"/>
</dbReference>
<dbReference type="NCBIfam" id="TIGR00229">
    <property type="entry name" value="sensory_box"/>
    <property type="match status" value="1"/>
</dbReference>
<dbReference type="RefSeq" id="WP_072660655.1">
    <property type="nucleotide sequence ID" value="NZ_BDFD01000028.1"/>
</dbReference>
<dbReference type="EMBL" id="BDFD01000028">
    <property type="protein sequence ID" value="GAV21359.1"/>
    <property type="molecule type" value="Genomic_DNA"/>
</dbReference>
<keyword evidence="5 10" id="KW-0418">Kinase</keyword>
<evidence type="ECO:0000256" key="1">
    <source>
        <dbReference type="ARBA" id="ARBA00000085"/>
    </source>
</evidence>
<feature type="transmembrane region" description="Helical" evidence="7">
    <location>
        <begin position="12"/>
        <end position="34"/>
    </location>
</feature>
<gene>
    <name evidence="10" type="ORF">MMIC_P2343</name>
</gene>
<dbReference type="PROSITE" id="PS50112">
    <property type="entry name" value="PAS"/>
    <property type="match status" value="1"/>
</dbReference>
<evidence type="ECO:0000256" key="2">
    <source>
        <dbReference type="ARBA" id="ARBA00012438"/>
    </source>
</evidence>
<keyword evidence="7" id="KW-1133">Transmembrane helix</keyword>
<dbReference type="SMART" id="SM00091">
    <property type="entry name" value="PAS"/>
    <property type="match status" value="1"/>
</dbReference>
<dbReference type="Proteomes" id="UP000231632">
    <property type="component" value="Unassembled WGS sequence"/>
</dbReference>
<dbReference type="PROSITE" id="PS50113">
    <property type="entry name" value="PAC"/>
    <property type="match status" value="1"/>
</dbReference>
<evidence type="ECO:0000256" key="4">
    <source>
        <dbReference type="ARBA" id="ARBA00022679"/>
    </source>
</evidence>
<keyword evidence="11" id="KW-1185">Reference proteome</keyword>
<evidence type="ECO:0000259" key="9">
    <source>
        <dbReference type="PROSITE" id="PS50113"/>
    </source>
</evidence>
<comment type="caution">
    <text evidence="10">The sequence shown here is derived from an EMBL/GenBank/DDBJ whole genome shotgun (WGS) entry which is preliminary data.</text>
</comment>
<accession>A0A1L8CRB2</accession>
<dbReference type="InterPro" id="IPR000014">
    <property type="entry name" value="PAS"/>
</dbReference>
<keyword evidence="3" id="KW-0597">Phosphoprotein</keyword>
<dbReference type="Gene3D" id="3.30.450.20">
    <property type="entry name" value="PAS domain"/>
    <property type="match status" value="1"/>
</dbReference>
<evidence type="ECO:0000256" key="7">
    <source>
        <dbReference type="SAM" id="Phobius"/>
    </source>
</evidence>
<proteinExistence type="predicted"/>
<dbReference type="InterPro" id="IPR035965">
    <property type="entry name" value="PAS-like_dom_sf"/>
</dbReference>
<dbReference type="InterPro" id="IPR013655">
    <property type="entry name" value="PAS_fold_3"/>
</dbReference>
<feature type="coiled-coil region" evidence="6">
    <location>
        <begin position="336"/>
        <end position="363"/>
    </location>
</feature>
<dbReference type="STRING" id="1921010.MMIC_P2343"/>
<dbReference type="InterPro" id="IPR000700">
    <property type="entry name" value="PAS-assoc_C"/>
</dbReference>
<dbReference type="OrthoDB" id="5292675at2"/>
<evidence type="ECO:0000313" key="10">
    <source>
        <dbReference type="EMBL" id="GAV21359.1"/>
    </source>
</evidence>
<comment type="catalytic activity">
    <reaction evidence="1">
        <text>ATP + protein L-histidine = ADP + protein N-phospho-L-histidine.</text>
        <dbReference type="EC" id="2.7.13.3"/>
    </reaction>
</comment>
<dbReference type="AlphaFoldDB" id="A0A1L8CRB2"/>
<feature type="domain" description="PAC" evidence="9">
    <location>
        <begin position="289"/>
        <end position="341"/>
    </location>
</feature>
<evidence type="ECO:0000313" key="11">
    <source>
        <dbReference type="Proteomes" id="UP000231632"/>
    </source>
</evidence>
<protein>
    <recommendedName>
        <fullName evidence="2">histidine kinase</fullName>
        <ecNumber evidence="2">2.7.13.3</ecNumber>
    </recommendedName>
</protein>
<evidence type="ECO:0000256" key="5">
    <source>
        <dbReference type="ARBA" id="ARBA00022777"/>
    </source>
</evidence>